<comment type="caution">
    <text evidence="3">The sequence shown here is derived from an EMBL/GenBank/DDBJ whole genome shotgun (WGS) entry which is preliminary data.</text>
</comment>
<proteinExistence type="predicted"/>
<dbReference type="CDD" id="cd09279">
    <property type="entry name" value="RNase_HI_like"/>
    <property type="match status" value="1"/>
</dbReference>
<evidence type="ECO:0000259" key="2">
    <source>
        <dbReference type="PROSITE" id="PS50879"/>
    </source>
</evidence>
<protein>
    <recommendedName>
        <fullName evidence="2">RNase H type-1 domain-containing protein</fullName>
    </recommendedName>
</protein>
<dbReference type="Pfam" id="PF00078">
    <property type="entry name" value="RVT_1"/>
    <property type="match status" value="1"/>
</dbReference>
<dbReference type="InterPro" id="IPR036397">
    <property type="entry name" value="RNaseH_sf"/>
</dbReference>
<accession>A0A6D2JGY9</accession>
<dbReference type="Gene3D" id="3.10.20.370">
    <property type="match status" value="1"/>
</dbReference>
<dbReference type="AlphaFoldDB" id="A0A6D2JGY9"/>
<dbReference type="InterPro" id="IPR041577">
    <property type="entry name" value="RT_RNaseH_2"/>
</dbReference>
<dbReference type="PROSITE" id="PS50879">
    <property type="entry name" value="RNASE_H_1"/>
    <property type="match status" value="1"/>
</dbReference>
<dbReference type="Pfam" id="PF17919">
    <property type="entry name" value="RT_RNaseH_2"/>
    <property type="match status" value="1"/>
</dbReference>
<dbReference type="Pfam" id="PF13456">
    <property type="entry name" value="RVT_3"/>
    <property type="match status" value="1"/>
</dbReference>
<evidence type="ECO:0000256" key="1">
    <source>
        <dbReference type="SAM" id="MobiDB-lite"/>
    </source>
</evidence>
<feature type="region of interest" description="Disordered" evidence="1">
    <location>
        <begin position="506"/>
        <end position="567"/>
    </location>
</feature>
<dbReference type="InterPro" id="IPR012337">
    <property type="entry name" value="RNaseH-like_sf"/>
</dbReference>
<feature type="domain" description="RNase H type-1" evidence="2">
    <location>
        <begin position="351"/>
        <end position="480"/>
    </location>
</feature>
<evidence type="ECO:0000313" key="3">
    <source>
        <dbReference type="EMBL" id="CAA7038346.1"/>
    </source>
</evidence>
<name>A0A6D2JGY9_9BRAS</name>
<organism evidence="3 4">
    <name type="scientific">Microthlaspi erraticum</name>
    <dbReference type="NCBI Taxonomy" id="1685480"/>
    <lineage>
        <taxon>Eukaryota</taxon>
        <taxon>Viridiplantae</taxon>
        <taxon>Streptophyta</taxon>
        <taxon>Embryophyta</taxon>
        <taxon>Tracheophyta</taxon>
        <taxon>Spermatophyta</taxon>
        <taxon>Magnoliopsida</taxon>
        <taxon>eudicotyledons</taxon>
        <taxon>Gunneridae</taxon>
        <taxon>Pentapetalae</taxon>
        <taxon>rosids</taxon>
        <taxon>malvids</taxon>
        <taxon>Brassicales</taxon>
        <taxon>Brassicaceae</taxon>
        <taxon>Coluteocarpeae</taxon>
        <taxon>Microthlaspi</taxon>
    </lineage>
</organism>
<dbReference type="PANTHER" id="PTHR48475">
    <property type="entry name" value="RIBONUCLEASE H"/>
    <property type="match status" value="1"/>
</dbReference>
<feature type="compositionally biased region" description="Basic and acidic residues" evidence="1">
    <location>
        <begin position="542"/>
        <end position="552"/>
    </location>
</feature>
<evidence type="ECO:0000313" key="4">
    <source>
        <dbReference type="Proteomes" id="UP000467841"/>
    </source>
</evidence>
<dbReference type="SUPFAM" id="SSF56672">
    <property type="entry name" value="DNA/RNA polymerases"/>
    <property type="match status" value="1"/>
</dbReference>
<dbReference type="InterPro" id="IPR000477">
    <property type="entry name" value="RT_dom"/>
</dbReference>
<keyword evidence="4" id="KW-1185">Reference proteome</keyword>
<dbReference type="Gene3D" id="3.30.70.270">
    <property type="match status" value="2"/>
</dbReference>
<dbReference type="OrthoDB" id="1742547at2759"/>
<reference evidence="3" key="1">
    <citation type="submission" date="2020-01" db="EMBL/GenBank/DDBJ databases">
        <authorList>
            <person name="Mishra B."/>
        </authorList>
    </citation>
    <scope>NUCLEOTIDE SEQUENCE [LARGE SCALE GENOMIC DNA]</scope>
</reference>
<dbReference type="EMBL" id="CACVBM020001191">
    <property type="protein sequence ID" value="CAA7038346.1"/>
    <property type="molecule type" value="Genomic_DNA"/>
</dbReference>
<dbReference type="GO" id="GO:0003676">
    <property type="term" value="F:nucleic acid binding"/>
    <property type="evidence" value="ECO:0007669"/>
    <property type="project" value="InterPro"/>
</dbReference>
<dbReference type="GO" id="GO:0004523">
    <property type="term" value="F:RNA-DNA hybrid ribonuclease activity"/>
    <property type="evidence" value="ECO:0007669"/>
    <property type="project" value="InterPro"/>
</dbReference>
<feature type="compositionally biased region" description="Low complexity" evidence="1">
    <location>
        <begin position="512"/>
        <end position="528"/>
    </location>
</feature>
<dbReference type="SUPFAM" id="SSF53098">
    <property type="entry name" value="Ribonuclease H-like"/>
    <property type="match status" value="1"/>
</dbReference>
<dbReference type="InterPro" id="IPR043502">
    <property type="entry name" value="DNA/RNA_pol_sf"/>
</dbReference>
<dbReference type="Proteomes" id="UP000467841">
    <property type="component" value="Unassembled WGS sequence"/>
</dbReference>
<dbReference type="InterPro" id="IPR002156">
    <property type="entry name" value="RNaseH_domain"/>
</dbReference>
<dbReference type="InterPro" id="IPR043128">
    <property type="entry name" value="Rev_trsase/Diguanyl_cyclase"/>
</dbReference>
<dbReference type="PANTHER" id="PTHR48475:SF2">
    <property type="entry name" value="RIBONUCLEASE H"/>
    <property type="match status" value="1"/>
</dbReference>
<dbReference type="Gene3D" id="3.10.10.10">
    <property type="entry name" value="HIV Type 1 Reverse Transcriptase, subunit A, domain 1"/>
    <property type="match status" value="1"/>
</dbReference>
<dbReference type="Gene3D" id="3.30.420.10">
    <property type="entry name" value="Ribonuclease H-like superfamily/Ribonuclease H"/>
    <property type="match status" value="1"/>
</dbReference>
<sequence length="607" mass="67776">MEASGLSYASVKTSQGLGRGSIREVKYPDWLANPVVVKKKNGKWRVCIDFTDLNKACPKDSYPLPHIDRLVEATAGHQLLSFMDAFSGYNQIKMNPEDQEKTAFITDRGTYCYKVMPFGLKNAGATYQRLVNKMFADQLGKTMEVYIDDMLVKSSKGNRPRRTAPVTERGIEANPKQISALLDMPSPENTREVQRLTGRIAALNRFISRSTDKCLPFYQLLRGNKKFLWDEKCEEAFKQLKTYLSEPPILAKPVEGEPLYLYIAVSPAAVSGVLVREELNEQRPIFYVSKSLIDAETRYPAMEKLALAIVMSARKLRPYFQSHTIVNCAKAQVLADFMIELAPEANNDTTLSKVWTLFVDGASSKQGAGVGIKLTSPTGEVIEQSFRLGFVASNNEAEYEALIAGLRLAIGIGVNEINAFSDSQLVTSQYSGEYEAKEERMEAYLKVVRDLAGQFSKFELTRVPRGENTSADALAALASTSDPTVRRVIPVEGIDKPSIDIALKSDSINAITSRPSTRSQTRQSQDPGPSNPEPDSEEEEPVQDRQKTRYIDSDSSQNTQDRSEDRDHLDIPLSNEVRFRVHLCTFNFLLRKKPIEVCSIQASSVVF</sequence>
<gene>
    <name evidence="3" type="ORF">MERR_LOCUS25581</name>
</gene>
<dbReference type="CDD" id="cd01647">
    <property type="entry name" value="RT_LTR"/>
    <property type="match status" value="1"/>
</dbReference>